<dbReference type="InterPro" id="IPR000014">
    <property type="entry name" value="PAS"/>
</dbReference>
<keyword evidence="3" id="KW-0597">Phosphoprotein</keyword>
<keyword evidence="10" id="KW-1185">Reference proteome</keyword>
<evidence type="ECO:0000256" key="2">
    <source>
        <dbReference type="ARBA" id="ARBA00012438"/>
    </source>
</evidence>
<dbReference type="InterPro" id="IPR001610">
    <property type="entry name" value="PAC"/>
</dbReference>
<dbReference type="PROSITE" id="PS50113">
    <property type="entry name" value="PAC"/>
    <property type="match status" value="1"/>
</dbReference>
<dbReference type="CDD" id="cd00130">
    <property type="entry name" value="PAS"/>
    <property type="match status" value="5"/>
</dbReference>
<dbReference type="Pfam" id="PF13426">
    <property type="entry name" value="PAS_9"/>
    <property type="match status" value="1"/>
</dbReference>
<reference evidence="10" key="1">
    <citation type="journal article" date="2019" name="Int. J. Syst. Evol. Microbiol.">
        <title>The Global Catalogue of Microorganisms (GCM) 10K type strain sequencing project: providing services to taxonomists for standard genome sequencing and annotation.</title>
        <authorList>
            <consortium name="The Broad Institute Genomics Platform"/>
            <consortium name="The Broad Institute Genome Sequencing Center for Infectious Disease"/>
            <person name="Wu L."/>
            <person name="Ma J."/>
        </authorList>
    </citation>
    <scope>NUCLEOTIDE SEQUENCE [LARGE SCALE GENOMIC DNA]</scope>
    <source>
        <strain evidence="10">JCM 17224</strain>
    </source>
</reference>
<dbReference type="Pfam" id="PF08447">
    <property type="entry name" value="PAS_3"/>
    <property type="match status" value="1"/>
</dbReference>
<feature type="domain" description="Histidine kinase" evidence="6">
    <location>
        <begin position="637"/>
        <end position="852"/>
    </location>
</feature>
<sequence length="852" mass="95498">MEADAPDKERQMLEMMLNHAPDLICTLDAEGCLRYVNPACQRVLGYTPGEMVGRHLMSVLQPLDPPGAMSYWLAATAQPAPASFETHGLNRAGQEVMLEWSAFGKSTDALRLCVGQEVTTHRRPPTPVRVQNELYRVLIDCGFDMVGLLTAEGVYSYVGGSTLQVLGYAPEQMVGHSTFDFIHPEDLARVQTYWAQLSTLPVVTVPDFRFRAANGEWKWVETTVNNQLQNPAIRAYAVSSRDITERKQRSFELAESEQRFRLLFENNPALAVFQTTGGLILDANPAFLSFLQQRRSAVLQQPLLGVLPGPVRPLFAEKLAKAATGRQVRFKVQAPDAEGKAKLLSVAAIPLEVDGQTIGVHVMAKDITEISSAHHLIRQQARQLNTILESITDGFMALDRNWNLTYLNREAERIIHVKREDSLGRSIWHFFPEEVGGIFQQNYQRAFDTGETVHFEAFFERDKCWVEVKAFPSPEGLSIYFSDVTARIEADRQLQLLALVAKGAGTSVVITDAQGRTEWVNESFVRHTGYTLADLLGKTPGAVLQGPDTDLATRRHIRERLQRCTPFSASILNYKKTGQKVWFSMDITPIRNEAGQLTQWVAIQQNITYRKETEASQAKMTQDLYQHNRDLQQFTYVISHNLRAPLANALGLAKLLTRVDKDSETFTLSLAHLRQSVEQVDEVLKDLNLVLSIRDKQDVVEQSLIGLAEVCGQAILDLEEPLQQCGGELKLDLETELLVRGNRAYLYSIFYNLLSNSIKYRSDERQLKIAIKSSRGTHGGPSISFTDNGSGFDTYKAGSDVFQLYKRFHTNQRGRGIGLFLVKTHVEAMGGKIEVASGVNSGTRFLIHLDQR</sequence>
<dbReference type="SUPFAM" id="SSF55874">
    <property type="entry name" value="ATPase domain of HSP90 chaperone/DNA topoisomerase II/histidine kinase"/>
    <property type="match status" value="1"/>
</dbReference>
<dbReference type="InterPro" id="IPR003594">
    <property type="entry name" value="HATPase_dom"/>
</dbReference>
<evidence type="ECO:0000256" key="4">
    <source>
        <dbReference type="ARBA" id="ARBA00022679"/>
    </source>
</evidence>
<dbReference type="SMART" id="SM00388">
    <property type="entry name" value="HisKA"/>
    <property type="match status" value="1"/>
</dbReference>
<protein>
    <recommendedName>
        <fullName evidence="2">histidine kinase</fullName>
        <ecNumber evidence="2">2.7.13.3</ecNumber>
    </recommendedName>
</protein>
<comment type="caution">
    <text evidence="9">The sequence shown here is derived from an EMBL/GenBank/DDBJ whole genome shotgun (WGS) entry which is preliminary data.</text>
</comment>
<evidence type="ECO:0000256" key="1">
    <source>
        <dbReference type="ARBA" id="ARBA00000085"/>
    </source>
</evidence>
<evidence type="ECO:0000256" key="3">
    <source>
        <dbReference type="ARBA" id="ARBA00022553"/>
    </source>
</evidence>
<feature type="domain" description="PAC" evidence="8">
    <location>
        <begin position="565"/>
        <end position="619"/>
    </location>
</feature>
<dbReference type="PROSITE" id="PS50112">
    <property type="entry name" value="PAS"/>
    <property type="match status" value="4"/>
</dbReference>
<dbReference type="InterPro" id="IPR036890">
    <property type="entry name" value="HATPase_C_sf"/>
</dbReference>
<evidence type="ECO:0000259" key="7">
    <source>
        <dbReference type="PROSITE" id="PS50112"/>
    </source>
</evidence>
<comment type="catalytic activity">
    <reaction evidence="1">
        <text>ATP + protein L-histidine = ADP + protein N-phospho-L-histidine.</text>
        <dbReference type="EC" id="2.7.13.3"/>
    </reaction>
</comment>
<dbReference type="InterPro" id="IPR013656">
    <property type="entry name" value="PAS_4"/>
</dbReference>
<evidence type="ECO:0000313" key="10">
    <source>
        <dbReference type="Proteomes" id="UP001500567"/>
    </source>
</evidence>
<dbReference type="EC" id="2.7.13.3" evidence="2"/>
<dbReference type="InterPro" id="IPR052162">
    <property type="entry name" value="Sensor_kinase/Photoreceptor"/>
</dbReference>
<feature type="domain" description="PAS" evidence="7">
    <location>
        <begin position="380"/>
        <end position="450"/>
    </location>
</feature>
<dbReference type="PANTHER" id="PTHR43304">
    <property type="entry name" value="PHYTOCHROME-LIKE PROTEIN CPH1"/>
    <property type="match status" value="1"/>
</dbReference>
<dbReference type="SUPFAM" id="SSF55785">
    <property type="entry name" value="PYP-like sensor domain (PAS domain)"/>
    <property type="match status" value="5"/>
</dbReference>
<dbReference type="SMART" id="SM00091">
    <property type="entry name" value="PAS"/>
    <property type="match status" value="5"/>
</dbReference>
<dbReference type="Gene3D" id="3.30.450.20">
    <property type="entry name" value="PAS domain"/>
    <property type="match status" value="5"/>
</dbReference>
<dbReference type="PANTHER" id="PTHR43304:SF1">
    <property type="entry name" value="PAC DOMAIN-CONTAINING PROTEIN"/>
    <property type="match status" value="1"/>
</dbReference>
<dbReference type="SMART" id="SM00387">
    <property type="entry name" value="HATPase_c"/>
    <property type="match status" value="1"/>
</dbReference>
<evidence type="ECO:0000259" key="8">
    <source>
        <dbReference type="PROSITE" id="PS50113"/>
    </source>
</evidence>
<dbReference type="EMBL" id="BAABDJ010000007">
    <property type="protein sequence ID" value="GAA4003903.1"/>
    <property type="molecule type" value="Genomic_DNA"/>
</dbReference>
<dbReference type="NCBIfam" id="TIGR00229">
    <property type="entry name" value="sensory_box"/>
    <property type="match status" value="5"/>
</dbReference>
<gene>
    <name evidence="9" type="ORF">GCM10022408_14460</name>
</gene>
<dbReference type="InterPro" id="IPR004358">
    <property type="entry name" value="Sig_transdc_His_kin-like_C"/>
</dbReference>
<dbReference type="InterPro" id="IPR013655">
    <property type="entry name" value="PAS_fold_3"/>
</dbReference>
<dbReference type="Gene3D" id="3.30.565.10">
    <property type="entry name" value="Histidine kinase-like ATPase, C-terminal domain"/>
    <property type="match status" value="1"/>
</dbReference>
<feature type="domain" description="PAS" evidence="7">
    <location>
        <begin position="9"/>
        <end position="64"/>
    </location>
</feature>
<dbReference type="RefSeq" id="WP_345071989.1">
    <property type="nucleotide sequence ID" value="NZ_BAABDJ010000007.1"/>
</dbReference>
<dbReference type="InterPro" id="IPR003661">
    <property type="entry name" value="HisK_dim/P_dom"/>
</dbReference>
<dbReference type="PROSITE" id="PS50109">
    <property type="entry name" value="HIS_KIN"/>
    <property type="match status" value="1"/>
</dbReference>
<proteinExistence type="predicted"/>
<evidence type="ECO:0000256" key="5">
    <source>
        <dbReference type="ARBA" id="ARBA00022777"/>
    </source>
</evidence>
<evidence type="ECO:0000259" key="6">
    <source>
        <dbReference type="PROSITE" id="PS50109"/>
    </source>
</evidence>
<feature type="domain" description="PAS" evidence="7">
    <location>
        <begin position="493"/>
        <end position="564"/>
    </location>
</feature>
<dbReference type="InterPro" id="IPR000700">
    <property type="entry name" value="PAS-assoc_C"/>
</dbReference>
<dbReference type="InterPro" id="IPR035965">
    <property type="entry name" value="PAS-like_dom_sf"/>
</dbReference>
<dbReference type="SMART" id="SM00086">
    <property type="entry name" value="PAC"/>
    <property type="match status" value="3"/>
</dbReference>
<evidence type="ECO:0000313" key="9">
    <source>
        <dbReference type="EMBL" id="GAA4003903.1"/>
    </source>
</evidence>
<dbReference type="InterPro" id="IPR005467">
    <property type="entry name" value="His_kinase_dom"/>
</dbReference>
<dbReference type="InterPro" id="IPR036097">
    <property type="entry name" value="HisK_dim/P_sf"/>
</dbReference>
<dbReference type="SUPFAM" id="SSF47384">
    <property type="entry name" value="Homodimeric domain of signal transducing histidine kinase"/>
    <property type="match status" value="1"/>
</dbReference>
<dbReference type="CDD" id="cd00082">
    <property type="entry name" value="HisKA"/>
    <property type="match status" value="1"/>
</dbReference>
<dbReference type="Proteomes" id="UP001500567">
    <property type="component" value="Unassembled WGS sequence"/>
</dbReference>
<keyword evidence="5" id="KW-0418">Kinase</keyword>
<name>A0ABP7RYL0_9BACT</name>
<feature type="domain" description="PAS" evidence="7">
    <location>
        <begin position="131"/>
        <end position="191"/>
    </location>
</feature>
<dbReference type="Gene3D" id="1.10.287.130">
    <property type="match status" value="1"/>
</dbReference>
<organism evidence="9 10">
    <name type="scientific">Hymenobacter fastidiosus</name>
    <dbReference type="NCBI Taxonomy" id="486264"/>
    <lineage>
        <taxon>Bacteria</taxon>
        <taxon>Pseudomonadati</taxon>
        <taxon>Bacteroidota</taxon>
        <taxon>Cytophagia</taxon>
        <taxon>Cytophagales</taxon>
        <taxon>Hymenobacteraceae</taxon>
        <taxon>Hymenobacter</taxon>
    </lineage>
</organism>
<dbReference type="PRINTS" id="PR00344">
    <property type="entry name" value="BCTRLSENSOR"/>
</dbReference>
<keyword evidence="4" id="KW-0808">Transferase</keyword>
<accession>A0ABP7RYL0</accession>
<dbReference type="Pfam" id="PF02518">
    <property type="entry name" value="HATPase_c"/>
    <property type="match status" value="1"/>
</dbReference>
<dbReference type="Pfam" id="PF08448">
    <property type="entry name" value="PAS_4"/>
    <property type="match status" value="3"/>
</dbReference>